<sequence length="202" mass="22876">MKTGAIKSVKELIAIWEARDAKSTQNVSHSLKNSHKTSDSLQQSSKEVLKSITLVPNGSLSLNKPDSHQKCAIHQYDGKIKEKLENKSNIPKNDSLEIVYCNRFIKKELYTVNSRMNKILKNVRIGYYKFVARLAKSLKENGDAKKHAIYQHIWKSGRFDRGLPLSPRLRGDIGMPMLDVGKKTMLFNDAARHLHGPPIQPS</sequence>
<dbReference type="VEuPathDB" id="MicrosporidiaDB:M153_20200012232"/>
<name>A0A0R0M4Y6_9MICR</name>
<organism evidence="1 2">
    <name type="scientific">Pseudoloma neurophilia</name>
    <dbReference type="NCBI Taxonomy" id="146866"/>
    <lineage>
        <taxon>Eukaryota</taxon>
        <taxon>Fungi</taxon>
        <taxon>Fungi incertae sedis</taxon>
        <taxon>Microsporidia</taxon>
        <taxon>Pseudoloma</taxon>
    </lineage>
</organism>
<accession>A0A0R0M4Y6</accession>
<dbReference type="Proteomes" id="UP000051530">
    <property type="component" value="Unassembled WGS sequence"/>
</dbReference>
<evidence type="ECO:0000313" key="2">
    <source>
        <dbReference type="Proteomes" id="UP000051530"/>
    </source>
</evidence>
<protein>
    <submittedName>
        <fullName evidence="1">Uncharacterized protein</fullName>
    </submittedName>
</protein>
<dbReference type="EMBL" id="LGUB01000053">
    <property type="protein sequence ID" value="KRH94596.1"/>
    <property type="molecule type" value="Genomic_DNA"/>
</dbReference>
<keyword evidence="2" id="KW-1185">Reference proteome</keyword>
<reference evidence="1 2" key="1">
    <citation type="submission" date="2015-07" db="EMBL/GenBank/DDBJ databases">
        <title>The genome of Pseudoloma neurophilia, a relevant intracellular parasite of the zebrafish.</title>
        <authorList>
            <person name="Ndikumana S."/>
            <person name="Pelin A."/>
            <person name="Sanders J."/>
            <person name="Corradi N."/>
        </authorList>
    </citation>
    <scope>NUCLEOTIDE SEQUENCE [LARGE SCALE GENOMIC DNA]</scope>
    <source>
        <strain evidence="1 2">MK1</strain>
    </source>
</reference>
<dbReference type="AlphaFoldDB" id="A0A0R0M4Y6"/>
<comment type="caution">
    <text evidence="1">The sequence shown here is derived from an EMBL/GenBank/DDBJ whole genome shotgun (WGS) entry which is preliminary data.</text>
</comment>
<proteinExistence type="predicted"/>
<gene>
    <name evidence="1" type="ORF">M153_20200012232</name>
</gene>
<evidence type="ECO:0000313" key="1">
    <source>
        <dbReference type="EMBL" id="KRH94596.1"/>
    </source>
</evidence>